<feature type="domain" description="SCP" evidence="2">
    <location>
        <begin position="236"/>
        <end position="348"/>
    </location>
</feature>
<keyword evidence="1" id="KW-0472">Membrane</keyword>
<keyword evidence="4" id="KW-0645">Protease</keyword>
<dbReference type="InterPro" id="IPR014044">
    <property type="entry name" value="CAP_dom"/>
</dbReference>
<keyword evidence="4" id="KW-0378">Hydrolase</keyword>
<evidence type="ECO:0000313" key="5">
    <source>
        <dbReference type="Proteomes" id="UP000782705"/>
    </source>
</evidence>
<keyword evidence="1" id="KW-0812">Transmembrane</keyword>
<dbReference type="CDD" id="cd05379">
    <property type="entry name" value="CAP_bacterial"/>
    <property type="match status" value="1"/>
</dbReference>
<dbReference type="Gene3D" id="3.40.33.10">
    <property type="entry name" value="CAP"/>
    <property type="match status" value="1"/>
</dbReference>
<dbReference type="RefSeq" id="WP_161902599.1">
    <property type="nucleotide sequence ID" value="NZ_MAEL01000045.1"/>
</dbReference>
<protein>
    <submittedName>
        <fullName evidence="4">Serine protease</fullName>
    </submittedName>
</protein>
<dbReference type="GO" id="GO:0008233">
    <property type="term" value="F:peptidase activity"/>
    <property type="evidence" value="ECO:0007669"/>
    <property type="project" value="UniProtKB-KW"/>
</dbReference>
<dbReference type="Pfam" id="PF00188">
    <property type="entry name" value="CAP"/>
    <property type="match status" value="1"/>
</dbReference>
<name>A0ABQ6YY44_9ENTE</name>
<dbReference type="InterPro" id="IPR035940">
    <property type="entry name" value="CAP_sf"/>
</dbReference>
<dbReference type="EMBL" id="MAEL01000045">
    <property type="protein sequence ID" value="KAF1302941.1"/>
    <property type="molecule type" value="Genomic_DNA"/>
</dbReference>
<organism evidence="4 5">
    <name type="scientific">Candidatus Enterococcus willemsii</name>
    <dbReference type="NCBI Taxonomy" id="1857215"/>
    <lineage>
        <taxon>Bacteria</taxon>
        <taxon>Bacillati</taxon>
        <taxon>Bacillota</taxon>
        <taxon>Bacilli</taxon>
        <taxon>Lactobacillales</taxon>
        <taxon>Enterococcaceae</taxon>
        <taxon>Enterococcus</taxon>
    </lineage>
</organism>
<dbReference type="Pfam" id="PF14504">
    <property type="entry name" value="CAP_assoc_N"/>
    <property type="match status" value="1"/>
</dbReference>
<dbReference type="InterPro" id="IPR029410">
    <property type="entry name" value="CAP_assoc"/>
</dbReference>
<dbReference type="SUPFAM" id="SSF55797">
    <property type="entry name" value="PR-1-like"/>
    <property type="match status" value="1"/>
</dbReference>
<dbReference type="Proteomes" id="UP000782705">
    <property type="component" value="Unassembled WGS sequence"/>
</dbReference>
<dbReference type="GO" id="GO:0006508">
    <property type="term" value="P:proteolysis"/>
    <property type="evidence" value="ECO:0007669"/>
    <property type="project" value="UniProtKB-KW"/>
</dbReference>
<keyword evidence="5" id="KW-1185">Reference proteome</keyword>
<reference evidence="4 5" key="1">
    <citation type="submission" date="2016-06" db="EMBL/GenBank/DDBJ databases">
        <title>Four novel species of enterococci isolated from chicken manure.</title>
        <authorList>
            <person name="Van Tyne D."/>
        </authorList>
    </citation>
    <scope>NUCLEOTIDE SEQUENCE [LARGE SCALE GENOMIC DNA]</scope>
    <source>
        <strain evidence="4 5">CU12B</strain>
    </source>
</reference>
<evidence type="ECO:0000259" key="2">
    <source>
        <dbReference type="Pfam" id="PF00188"/>
    </source>
</evidence>
<gene>
    <name evidence="4" type="ORF">BAU17_11730</name>
</gene>
<evidence type="ECO:0000256" key="1">
    <source>
        <dbReference type="SAM" id="Phobius"/>
    </source>
</evidence>
<proteinExistence type="predicted"/>
<evidence type="ECO:0000313" key="4">
    <source>
        <dbReference type="EMBL" id="KAF1302941.1"/>
    </source>
</evidence>
<dbReference type="PANTHER" id="PTHR31157:SF1">
    <property type="entry name" value="SCP DOMAIN-CONTAINING PROTEIN"/>
    <property type="match status" value="1"/>
</dbReference>
<comment type="caution">
    <text evidence="4">The sequence shown here is derived from an EMBL/GenBank/DDBJ whole genome shotgun (WGS) entry which is preliminary data.</text>
</comment>
<evidence type="ECO:0000259" key="3">
    <source>
        <dbReference type="Pfam" id="PF14504"/>
    </source>
</evidence>
<sequence length="355" mass="40330">MLFIKTAKKWLFRLVLVAVLIYTFPYWKTPALNGLHFAKDTVVDLFTSNQPNENHPLTSNNTEKVTITTPESQTFSIANIELGHTKQAIEKQYGASQAEYQNEYGFSWSVYHQNYQNFFLVGYDADNQVQGLYTNQDLLSSTNGITFNETKATVREILGEPLEAIRKGLTNYLITSDGEYDVYHIDNSYITFFYDLHEGEKITAVQIIAEETELAKDNLYASSSSALQEGFERLLFDLTNATRAKRGLSILSWSEQAQVTGRKHSEDMSVNNYFDHTNLEGQSPFDRMSADNITYTLAGENLAYGQPSSIFAHQGLLNSEGHRKNILQPDFANLGIGVSFNNEDQPYFTELFYHE</sequence>
<feature type="domain" description="CAP-associated" evidence="3">
    <location>
        <begin position="82"/>
        <end position="216"/>
    </location>
</feature>
<keyword evidence="1" id="KW-1133">Transmembrane helix</keyword>
<dbReference type="PANTHER" id="PTHR31157">
    <property type="entry name" value="SCP DOMAIN-CONTAINING PROTEIN"/>
    <property type="match status" value="1"/>
</dbReference>
<accession>A0ABQ6YY44</accession>
<feature type="transmembrane region" description="Helical" evidence="1">
    <location>
        <begin position="10"/>
        <end position="27"/>
    </location>
</feature>